<gene>
    <name evidence="1" type="ORF">BOTBODRAFT_186079</name>
</gene>
<evidence type="ECO:0000313" key="2">
    <source>
        <dbReference type="Proteomes" id="UP000027195"/>
    </source>
</evidence>
<dbReference type="SUPFAM" id="SSF52047">
    <property type="entry name" value="RNI-like"/>
    <property type="match status" value="1"/>
</dbReference>
<sequence>MDQQDVSLVAPAAPLLRLPNEILLEVFELSVDDQPLWSNINLYVRHKSIPVDMLATRWLERAKGCPLSLMIDCIPIPEGSTAEELRAQTLARFERLAILLQGCMERWQELLVTATTDYLHPFFRVCVGLTPCLRRIEINLLEGRPEGDHDFPTPLTLFLPFEQHHQQKSRLEIACDDFLPAVTPSLGLRLTDLRLCFMEGMLTIPLVTSLELFPNLRTLYVSAYGSTFTYPSRPRTLLQHLESISISEISNAATLFRHLHMPALRSMKLYGLDQDIELLEEILRQIPDALSSITISWDWAETSPSAVSSHRLSETITLPGVIDFRLLGYVEFSAPIMQMLVLPQLKHLHHEMFPIDVSLRLMEASDAIVSAKVLLINTPPSSVAVATSIPTLDHFELSVPTHETEVVLARLHAPNLTSLILNAMGRDGPFIPLHTFIQESNPPLRSLTLNGVKIRDADLIRCFKATPSLESLSLFNCSLSDAVLQALTDDPHSHGERQGAGSGAASGCLLPHLVDLELLNNPNLSIPAMMNFFTARKAMALPVTQCQVCLPCAIKTAQVFMIGMNGSVVATFESLGVAVCEY</sequence>
<accession>A0A067MRV4</accession>
<dbReference type="OrthoDB" id="3251489at2759"/>
<dbReference type="HOGENOM" id="CLU_019609_0_0_1"/>
<dbReference type="Gene3D" id="3.80.10.10">
    <property type="entry name" value="Ribonuclease Inhibitor"/>
    <property type="match status" value="1"/>
</dbReference>
<dbReference type="InParanoid" id="A0A067MRV4"/>
<dbReference type="Proteomes" id="UP000027195">
    <property type="component" value="Unassembled WGS sequence"/>
</dbReference>
<name>A0A067MRV4_BOTB1</name>
<dbReference type="AlphaFoldDB" id="A0A067MRV4"/>
<dbReference type="InterPro" id="IPR032675">
    <property type="entry name" value="LRR_dom_sf"/>
</dbReference>
<evidence type="ECO:0000313" key="1">
    <source>
        <dbReference type="EMBL" id="KDQ17430.1"/>
    </source>
</evidence>
<organism evidence="1 2">
    <name type="scientific">Botryobasidium botryosum (strain FD-172 SS1)</name>
    <dbReference type="NCBI Taxonomy" id="930990"/>
    <lineage>
        <taxon>Eukaryota</taxon>
        <taxon>Fungi</taxon>
        <taxon>Dikarya</taxon>
        <taxon>Basidiomycota</taxon>
        <taxon>Agaricomycotina</taxon>
        <taxon>Agaricomycetes</taxon>
        <taxon>Cantharellales</taxon>
        <taxon>Botryobasidiaceae</taxon>
        <taxon>Botryobasidium</taxon>
    </lineage>
</organism>
<proteinExistence type="predicted"/>
<evidence type="ECO:0008006" key="3">
    <source>
        <dbReference type="Google" id="ProtNLM"/>
    </source>
</evidence>
<reference evidence="2" key="1">
    <citation type="journal article" date="2014" name="Proc. Natl. Acad. Sci. U.S.A.">
        <title>Extensive sampling of basidiomycete genomes demonstrates inadequacy of the white-rot/brown-rot paradigm for wood decay fungi.</title>
        <authorList>
            <person name="Riley R."/>
            <person name="Salamov A.A."/>
            <person name="Brown D.W."/>
            <person name="Nagy L.G."/>
            <person name="Floudas D."/>
            <person name="Held B.W."/>
            <person name="Levasseur A."/>
            <person name="Lombard V."/>
            <person name="Morin E."/>
            <person name="Otillar R."/>
            <person name="Lindquist E.A."/>
            <person name="Sun H."/>
            <person name="LaButti K.M."/>
            <person name="Schmutz J."/>
            <person name="Jabbour D."/>
            <person name="Luo H."/>
            <person name="Baker S.E."/>
            <person name="Pisabarro A.G."/>
            <person name="Walton J.D."/>
            <person name="Blanchette R.A."/>
            <person name="Henrissat B."/>
            <person name="Martin F."/>
            <person name="Cullen D."/>
            <person name="Hibbett D.S."/>
            <person name="Grigoriev I.V."/>
        </authorList>
    </citation>
    <scope>NUCLEOTIDE SEQUENCE [LARGE SCALE GENOMIC DNA]</scope>
    <source>
        <strain evidence="2">FD-172 SS1</strain>
    </source>
</reference>
<protein>
    <recommendedName>
        <fullName evidence="3">F-box domain-containing protein</fullName>
    </recommendedName>
</protein>
<dbReference type="EMBL" id="KL198024">
    <property type="protein sequence ID" value="KDQ17430.1"/>
    <property type="molecule type" value="Genomic_DNA"/>
</dbReference>
<keyword evidence="2" id="KW-1185">Reference proteome</keyword>